<dbReference type="SUPFAM" id="SSF52540">
    <property type="entry name" value="P-loop containing nucleoside triphosphate hydrolases"/>
    <property type="match status" value="1"/>
</dbReference>
<evidence type="ECO:0000259" key="1">
    <source>
        <dbReference type="Pfam" id="PF00308"/>
    </source>
</evidence>
<comment type="caution">
    <text evidence="2">The sequence shown here is derived from an EMBL/GenBank/DDBJ whole genome shotgun (WGS) entry which is preliminary data.</text>
</comment>
<evidence type="ECO:0000313" key="2">
    <source>
        <dbReference type="EMBL" id="GAH20540.1"/>
    </source>
</evidence>
<dbReference type="Gene3D" id="3.30.300.180">
    <property type="match status" value="1"/>
</dbReference>
<dbReference type="PANTHER" id="PTHR30050">
    <property type="entry name" value="CHROMOSOMAL REPLICATION INITIATOR PROTEIN DNAA"/>
    <property type="match status" value="1"/>
</dbReference>
<dbReference type="PANTHER" id="PTHR30050:SF2">
    <property type="entry name" value="CHROMOSOMAL REPLICATION INITIATOR PROTEIN DNAA"/>
    <property type="match status" value="1"/>
</dbReference>
<dbReference type="GO" id="GO:0006270">
    <property type="term" value="P:DNA replication initiation"/>
    <property type="evidence" value="ECO:0007669"/>
    <property type="project" value="TreeGrafter"/>
</dbReference>
<dbReference type="InterPro" id="IPR020591">
    <property type="entry name" value="Chromosome_initiator_DnaA-like"/>
</dbReference>
<accession>X1EJL9</accession>
<dbReference type="EMBL" id="BARU01003107">
    <property type="protein sequence ID" value="GAH20540.1"/>
    <property type="molecule type" value="Genomic_DNA"/>
</dbReference>
<gene>
    <name evidence="2" type="ORF">S03H2_06907</name>
</gene>
<name>X1EJL9_9ZZZZ</name>
<dbReference type="PRINTS" id="PR00051">
    <property type="entry name" value="DNAA"/>
</dbReference>
<organism evidence="2">
    <name type="scientific">marine sediment metagenome</name>
    <dbReference type="NCBI Taxonomy" id="412755"/>
    <lineage>
        <taxon>unclassified sequences</taxon>
        <taxon>metagenomes</taxon>
        <taxon>ecological metagenomes</taxon>
    </lineage>
</organism>
<dbReference type="Gene3D" id="3.40.50.300">
    <property type="entry name" value="P-loop containing nucleotide triphosphate hydrolases"/>
    <property type="match status" value="1"/>
</dbReference>
<dbReference type="InterPro" id="IPR038454">
    <property type="entry name" value="DnaA_N_sf"/>
</dbReference>
<dbReference type="AlphaFoldDB" id="X1EJL9"/>
<reference evidence="2" key="1">
    <citation type="journal article" date="2014" name="Front. Microbiol.">
        <title>High frequency of phylogenetically diverse reductive dehalogenase-homologous genes in deep subseafloor sedimentary metagenomes.</title>
        <authorList>
            <person name="Kawai M."/>
            <person name="Futagami T."/>
            <person name="Toyoda A."/>
            <person name="Takaki Y."/>
            <person name="Nishi S."/>
            <person name="Hori S."/>
            <person name="Arai W."/>
            <person name="Tsubouchi T."/>
            <person name="Morono Y."/>
            <person name="Uchiyama I."/>
            <person name="Ito T."/>
            <person name="Fujiyama A."/>
            <person name="Inagaki F."/>
            <person name="Takami H."/>
        </authorList>
    </citation>
    <scope>NUCLEOTIDE SEQUENCE</scope>
    <source>
        <strain evidence="2">Expedition CK06-06</strain>
    </source>
</reference>
<dbReference type="CDD" id="cd00009">
    <property type="entry name" value="AAA"/>
    <property type="match status" value="1"/>
</dbReference>
<feature type="domain" description="Chromosomal replication initiator protein DnaA ATPAse" evidence="1">
    <location>
        <begin position="100"/>
        <end position="206"/>
    </location>
</feature>
<dbReference type="GO" id="GO:0005886">
    <property type="term" value="C:plasma membrane"/>
    <property type="evidence" value="ECO:0007669"/>
    <property type="project" value="TreeGrafter"/>
</dbReference>
<dbReference type="Pfam" id="PF00308">
    <property type="entry name" value="Bac_DnaA"/>
    <property type="match status" value="1"/>
</dbReference>
<protein>
    <recommendedName>
        <fullName evidence="1">Chromosomal replication initiator protein DnaA ATPAse domain-containing protein</fullName>
    </recommendedName>
</protein>
<dbReference type="GO" id="GO:0003688">
    <property type="term" value="F:DNA replication origin binding"/>
    <property type="evidence" value="ECO:0007669"/>
    <property type="project" value="TreeGrafter"/>
</dbReference>
<feature type="non-terminal residue" evidence="2">
    <location>
        <position position="206"/>
    </location>
</feature>
<sequence>MAVREVENIFADILERAKALDPANARKWFEKLTALHLDGGLLGVGCPNEATAQFLRDNCKSSFTQAAQQVTGHLVTVDFSVDHDEKSPRRSRRSRPGLKLHPDYTFDNFVVGPSNRLAHASCVAVSQSPGNTYNPLFLYGSSGLGKTHLLHAICCEAGQKFDKAVIQLLSCEDFVNRFIRAIEKGNLAGFQSQFRTVDTLVIDDIQ</sequence>
<dbReference type="InterPro" id="IPR027417">
    <property type="entry name" value="P-loop_NTPase"/>
</dbReference>
<proteinExistence type="predicted"/>
<dbReference type="InterPro" id="IPR013317">
    <property type="entry name" value="DnaA_dom"/>
</dbReference>